<gene>
    <name evidence="2" type="ORF">WMY93_008109</name>
</gene>
<evidence type="ECO:0000313" key="2">
    <source>
        <dbReference type="EMBL" id="KAK7925799.1"/>
    </source>
</evidence>
<name>A0AAW0PTL6_9GOBI</name>
<keyword evidence="3" id="KW-1185">Reference proteome</keyword>
<feature type="region of interest" description="Disordered" evidence="1">
    <location>
        <begin position="70"/>
        <end position="127"/>
    </location>
</feature>
<dbReference type="Proteomes" id="UP001460270">
    <property type="component" value="Unassembled WGS sequence"/>
</dbReference>
<organism evidence="2 3">
    <name type="scientific">Mugilogobius chulae</name>
    <name type="common">yellowstripe goby</name>
    <dbReference type="NCBI Taxonomy" id="88201"/>
    <lineage>
        <taxon>Eukaryota</taxon>
        <taxon>Metazoa</taxon>
        <taxon>Chordata</taxon>
        <taxon>Craniata</taxon>
        <taxon>Vertebrata</taxon>
        <taxon>Euteleostomi</taxon>
        <taxon>Actinopterygii</taxon>
        <taxon>Neopterygii</taxon>
        <taxon>Teleostei</taxon>
        <taxon>Neoteleostei</taxon>
        <taxon>Acanthomorphata</taxon>
        <taxon>Gobiaria</taxon>
        <taxon>Gobiiformes</taxon>
        <taxon>Gobioidei</taxon>
        <taxon>Gobiidae</taxon>
        <taxon>Gobionellinae</taxon>
        <taxon>Mugilogobius</taxon>
    </lineage>
</organism>
<accession>A0AAW0PTL6</accession>
<proteinExistence type="predicted"/>
<feature type="region of interest" description="Disordered" evidence="1">
    <location>
        <begin position="1"/>
        <end position="27"/>
    </location>
</feature>
<comment type="caution">
    <text evidence="2">The sequence shown here is derived from an EMBL/GenBank/DDBJ whole genome shotgun (WGS) entry which is preliminary data.</text>
</comment>
<evidence type="ECO:0000313" key="3">
    <source>
        <dbReference type="Proteomes" id="UP001460270"/>
    </source>
</evidence>
<reference evidence="3" key="1">
    <citation type="submission" date="2024-04" db="EMBL/GenBank/DDBJ databases">
        <title>Salinicola lusitanus LLJ914,a marine bacterium isolated from the Okinawa Trough.</title>
        <authorList>
            <person name="Li J."/>
        </authorList>
    </citation>
    <scope>NUCLEOTIDE SEQUENCE [LARGE SCALE GENOMIC DNA]</scope>
</reference>
<evidence type="ECO:0000256" key="1">
    <source>
        <dbReference type="SAM" id="MobiDB-lite"/>
    </source>
</evidence>
<dbReference type="AlphaFoldDB" id="A0AAW0PTL6"/>
<sequence length="143" mass="16105">MSENKLLDELSSDEEPNVGTAPNMETTEDDCQLNLHSDTKELNAALSSEIETDDEDDVFFERVLERVRARRRAAQDTDEEDLEEATKDALERPSLSAVDSENLDHVADLDPLEEDNDPNSAATDLDLGSEFDFTHRHQVTTRI</sequence>
<dbReference type="EMBL" id="JBBPFD010000005">
    <property type="protein sequence ID" value="KAK7925799.1"/>
    <property type="molecule type" value="Genomic_DNA"/>
</dbReference>
<protein>
    <submittedName>
        <fullName evidence="2">Uncharacterized protein</fullName>
    </submittedName>
</protein>